<dbReference type="AlphaFoldDB" id="A0A0E9QN82"/>
<sequence length="17" mass="1794">MTPSTALVLSYQPSGNQ</sequence>
<dbReference type="EMBL" id="GBXM01091039">
    <property type="protein sequence ID" value="JAH17538.1"/>
    <property type="molecule type" value="Transcribed_RNA"/>
</dbReference>
<name>A0A0E9QN82_ANGAN</name>
<protein>
    <submittedName>
        <fullName evidence="1">Uncharacterized protein</fullName>
    </submittedName>
</protein>
<accession>A0A0E9QN82</accession>
<reference evidence="1" key="1">
    <citation type="submission" date="2014-11" db="EMBL/GenBank/DDBJ databases">
        <authorList>
            <person name="Amaro Gonzalez C."/>
        </authorList>
    </citation>
    <scope>NUCLEOTIDE SEQUENCE</scope>
</reference>
<proteinExistence type="predicted"/>
<evidence type="ECO:0000313" key="1">
    <source>
        <dbReference type="EMBL" id="JAH17538.1"/>
    </source>
</evidence>
<reference evidence="1" key="2">
    <citation type="journal article" date="2015" name="Fish Shellfish Immunol.">
        <title>Early steps in the European eel (Anguilla anguilla)-Vibrio vulnificus interaction in the gills: Role of the RtxA13 toxin.</title>
        <authorList>
            <person name="Callol A."/>
            <person name="Pajuelo D."/>
            <person name="Ebbesson L."/>
            <person name="Teles M."/>
            <person name="MacKenzie S."/>
            <person name="Amaro C."/>
        </authorList>
    </citation>
    <scope>NUCLEOTIDE SEQUENCE</scope>
</reference>
<organism evidence="1">
    <name type="scientific">Anguilla anguilla</name>
    <name type="common">European freshwater eel</name>
    <name type="synonym">Muraena anguilla</name>
    <dbReference type="NCBI Taxonomy" id="7936"/>
    <lineage>
        <taxon>Eukaryota</taxon>
        <taxon>Metazoa</taxon>
        <taxon>Chordata</taxon>
        <taxon>Craniata</taxon>
        <taxon>Vertebrata</taxon>
        <taxon>Euteleostomi</taxon>
        <taxon>Actinopterygii</taxon>
        <taxon>Neopterygii</taxon>
        <taxon>Teleostei</taxon>
        <taxon>Anguilliformes</taxon>
        <taxon>Anguillidae</taxon>
        <taxon>Anguilla</taxon>
    </lineage>
</organism>